<dbReference type="RefSeq" id="WP_049615314.1">
    <property type="nucleotide sequence ID" value="NZ_CAWMMU010000144.1"/>
</dbReference>
<reference evidence="2" key="3">
    <citation type="submission" date="2015-03" db="EMBL/GenBank/DDBJ databases">
        <authorList>
            <person name="Murphy D."/>
        </authorList>
    </citation>
    <scope>NUCLEOTIDE SEQUENCE [LARGE SCALE GENOMIC DNA]</scope>
    <source>
        <strain evidence="2">A125KOH2</strain>
    </source>
</reference>
<dbReference type="Proteomes" id="UP000045840">
    <property type="component" value="Unassembled WGS sequence"/>
</dbReference>
<organism evidence="2 5">
    <name type="scientific">Yersinia pekkanenii</name>
    <dbReference type="NCBI Taxonomy" id="1288385"/>
    <lineage>
        <taxon>Bacteria</taxon>
        <taxon>Pseudomonadati</taxon>
        <taxon>Pseudomonadota</taxon>
        <taxon>Gammaproteobacteria</taxon>
        <taxon>Enterobacterales</taxon>
        <taxon>Yersiniaceae</taxon>
        <taxon>Yersinia</taxon>
    </lineage>
</organism>
<feature type="region of interest" description="Disordered" evidence="1">
    <location>
        <begin position="71"/>
        <end position="90"/>
    </location>
</feature>
<evidence type="ECO:0000313" key="3">
    <source>
        <dbReference type="EMBL" id="CRY69826.1"/>
    </source>
</evidence>
<evidence type="ECO:0000313" key="5">
    <source>
        <dbReference type="Proteomes" id="UP000045840"/>
    </source>
</evidence>
<evidence type="ECO:0000313" key="2">
    <source>
        <dbReference type="EMBL" id="CNI63379.1"/>
    </source>
</evidence>
<dbReference type="Proteomes" id="UP000044625">
    <property type="component" value="Unassembled WGS sequence"/>
</dbReference>
<dbReference type="AlphaFoldDB" id="A0A0T9RHN1"/>
<protein>
    <submittedName>
        <fullName evidence="2">Uncharacterized protein</fullName>
    </submittedName>
</protein>
<evidence type="ECO:0000256" key="1">
    <source>
        <dbReference type="SAM" id="MobiDB-lite"/>
    </source>
</evidence>
<accession>A0A0T9RHN1</accession>
<dbReference type="OrthoDB" id="6643707at2"/>
<name>A0A0T9RHN1_9GAMM</name>
<dbReference type="EMBL" id="CWJL01000144">
    <property type="protein sequence ID" value="CRY69826.1"/>
    <property type="molecule type" value="Genomic_DNA"/>
</dbReference>
<gene>
    <name evidence="2" type="ORF">ERS008529_04555</name>
    <name evidence="3" type="ORF">ERS137968_04984</name>
</gene>
<keyword evidence="4" id="KW-1185">Reference proteome</keyword>
<dbReference type="EMBL" id="CQAZ01000083">
    <property type="protein sequence ID" value="CNI63379.1"/>
    <property type="molecule type" value="Genomic_DNA"/>
</dbReference>
<sequence length="90" mass="9654">MIIQNPKVIVLERNKSGSYAIAITNGSDNFNDAVLAVSVRLRDNTDGLEFMLEAALCYAAQRILQLEKGGYSPPPEGNCEAVSGRGVQPS</sequence>
<evidence type="ECO:0000313" key="4">
    <source>
        <dbReference type="Proteomes" id="UP000044625"/>
    </source>
</evidence>
<reference evidence="5" key="1">
    <citation type="submission" date="2015-03" db="EMBL/GenBank/DDBJ databases">
        <authorList>
            <consortium name="Pathogen Informatics"/>
        </authorList>
    </citation>
    <scope>NUCLEOTIDE SEQUENCE [LARGE SCALE GENOMIC DNA]</scope>
    <source>
        <strain evidence="5">A125KOH2</strain>
    </source>
</reference>
<proteinExistence type="predicted"/>
<reference evidence="3 4" key="2">
    <citation type="submission" date="2015-03" db="EMBL/GenBank/DDBJ databases">
        <authorList>
            <consortium name="Pathogen Informatics"/>
            <person name="Murphy D."/>
        </authorList>
    </citation>
    <scope>NUCLEOTIDE SEQUENCE [LARGE SCALE GENOMIC DNA]</scope>
    <source>
        <strain evidence="4">type strain: CIP110230</strain>
        <strain evidence="3">Type strain: CIP110230</strain>
    </source>
</reference>